<comment type="caution">
    <text evidence="2">The sequence shown here is derived from an EMBL/GenBank/DDBJ whole genome shotgun (WGS) entry which is preliminary data.</text>
</comment>
<dbReference type="Gene3D" id="2.170.130.10">
    <property type="entry name" value="TonB-dependent receptor, plug domain"/>
    <property type="match status" value="1"/>
</dbReference>
<accession>A0A644UX98</accession>
<organism evidence="2">
    <name type="scientific">bioreactor metagenome</name>
    <dbReference type="NCBI Taxonomy" id="1076179"/>
    <lineage>
        <taxon>unclassified sequences</taxon>
        <taxon>metagenomes</taxon>
        <taxon>ecological metagenomes</taxon>
    </lineage>
</organism>
<dbReference type="AlphaFoldDB" id="A0A644UX98"/>
<feature type="domain" description="TonB-dependent receptor plug" evidence="1">
    <location>
        <begin position="142"/>
        <end position="247"/>
    </location>
</feature>
<dbReference type="InterPro" id="IPR023997">
    <property type="entry name" value="TonB-dep_OMP_SusC/RagA_CS"/>
</dbReference>
<dbReference type="InterPro" id="IPR037066">
    <property type="entry name" value="Plug_dom_sf"/>
</dbReference>
<dbReference type="InterPro" id="IPR023996">
    <property type="entry name" value="TonB-dep_OMP_SusC/RagA"/>
</dbReference>
<dbReference type="EMBL" id="VSSQ01000179">
    <property type="protein sequence ID" value="MPL83660.1"/>
    <property type="molecule type" value="Genomic_DNA"/>
</dbReference>
<name>A0A644UX98_9ZZZZ</name>
<evidence type="ECO:0000259" key="1">
    <source>
        <dbReference type="Pfam" id="PF07715"/>
    </source>
</evidence>
<dbReference type="InterPro" id="IPR012910">
    <property type="entry name" value="Plug_dom"/>
</dbReference>
<protein>
    <submittedName>
        <fullName evidence="2">TonB-dependent receptor SusC</fullName>
    </submittedName>
</protein>
<dbReference type="PROSITE" id="PS52016">
    <property type="entry name" value="TONB_DEPENDENT_REC_3"/>
    <property type="match status" value="1"/>
</dbReference>
<keyword evidence="2" id="KW-0675">Receptor</keyword>
<sequence>MLTYRLTIHCLYLLNYNEIKMKVLMPDISIPKYITLCMLFLFSATLSAKDVSVRILDARTKKPVSNAEVKNKADIVTQTDINGIFVADNSQAEIVSVSAIGYLPIHVDLKEKENVKNLIYYLTPDYFAEKTQLLYETRDRKYVTGAVSSIKGGEVENVAGTNRLNSLSGRMAGLDVRQLNGLPGSEASSVRIRGIHTFGSMQNVTYLVDGHVAADIRMLDPYDIEEVTILKDAAATVLYGLKSSNGVILINTKKGKKGSLKVNFNTEMTMQTPLKLFKFLDSHQYATLYNEALLNDDPNATPLYSEEDIALYKSGKSPYSHPNVDWVDLFLKDQTLMQRYNLDISGGSETAKYYVAASYVHNGGIFNIDEGLNTYNTNSAVDVLNLHGNVDLSISKNLSVFVDIKAKKDKRNAQGYYSASFDQSILNQLYRMPNNAYQPITYNGMVAGSSTYPSNPYGLLNKSGYGIMETNYISSTVDFKYNLGDFVPGLSLFGNFGFQSYADIVTNRVKSFSYYSQNSSGNWIQTGTDSQFTLGGSYSTGYRFFDHMAGLNYARYFGKHYVDASFMVNRHQTNEFVGGGITDTYQGIKGKLAYRFADRYLVDLAFAREGSNRFPKADRFGFFPAASVGWIVSEENFLKDNEMLNFLKLRASIGTNGNTVSNYFDYLSAFGTGNTVYFGTTAVGMSTLTQTKLGSKGITWEENTKQNVGLDFSVFNNRLTGSIDVFNEDVKHIIIAGAVSSMFGADLYSPVGEMNNKGYEVQLVWNDRIDELSYNIGLNYGFTKNKILNQMEIDREYPWMYRTGNPYGSTFGYVFDRYFTEDDDLSTLPDQSLISAKYQAGDLKYKDLNNDGVINDKDIAKIGNTYPEINYGLSMGMQYKGFDLAILFQGVANVDTYLSGDGEWAFYNKTGNVTAQHLGRWQPGSGQNATYPRLTLTSTNNTATSSYWMKDASFLRLKNVEIGYTLPVTWTKRVKLSRARVFLSGNNLITWDSLDNKDPESYDNRYPNVRSFSLGANLSF</sequence>
<evidence type="ECO:0000313" key="2">
    <source>
        <dbReference type="EMBL" id="MPL83660.1"/>
    </source>
</evidence>
<dbReference type="SUPFAM" id="SSF56935">
    <property type="entry name" value="Porins"/>
    <property type="match status" value="1"/>
</dbReference>
<dbReference type="NCBIfam" id="TIGR04056">
    <property type="entry name" value="OMP_RagA_SusC"/>
    <property type="match status" value="1"/>
</dbReference>
<gene>
    <name evidence="2" type="primary">susC_31</name>
    <name evidence="2" type="ORF">SDC9_29615</name>
</gene>
<reference evidence="2" key="1">
    <citation type="submission" date="2019-08" db="EMBL/GenBank/DDBJ databases">
        <authorList>
            <person name="Kucharzyk K."/>
            <person name="Murdoch R.W."/>
            <person name="Higgins S."/>
            <person name="Loffler F."/>
        </authorList>
    </citation>
    <scope>NUCLEOTIDE SEQUENCE</scope>
</reference>
<dbReference type="Pfam" id="PF07715">
    <property type="entry name" value="Plug"/>
    <property type="match status" value="1"/>
</dbReference>
<dbReference type="NCBIfam" id="TIGR04057">
    <property type="entry name" value="SusC_RagA_signa"/>
    <property type="match status" value="1"/>
</dbReference>
<dbReference type="InterPro" id="IPR039426">
    <property type="entry name" value="TonB-dep_rcpt-like"/>
</dbReference>
<proteinExistence type="predicted"/>